<feature type="domain" description="RCK C-terminal" evidence="8">
    <location>
        <begin position="139"/>
        <end position="220"/>
    </location>
</feature>
<keyword evidence="3" id="KW-0633">Potassium transport</keyword>
<evidence type="ECO:0000259" key="8">
    <source>
        <dbReference type="PROSITE" id="PS51202"/>
    </source>
</evidence>
<gene>
    <name evidence="9" type="primary">trkA</name>
    <name evidence="9" type="ORF">MHY01S_01940</name>
</gene>
<name>A0A511QXB7_9DEIN</name>
<keyword evidence="4" id="KW-0630">Potassium</keyword>
<dbReference type="PROSITE" id="PS51202">
    <property type="entry name" value="RCK_C"/>
    <property type="match status" value="1"/>
</dbReference>
<dbReference type="Pfam" id="PF02254">
    <property type="entry name" value="TrkA_N"/>
    <property type="match status" value="1"/>
</dbReference>
<dbReference type="InterPro" id="IPR006037">
    <property type="entry name" value="RCK_C"/>
</dbReference>
<proteinExistence type="predicted"/>
<dbReference type="GO" id="GO:0005886">
    <property type="term" value="C:plasma membrane"/>
    <property type="evidence" value="ECO:0007669"/>
    <property type="project" value="InterPro"/>
</dbReference>
<evidence type="ECO:0000256" key="3">
    <source>
        <dbReference type="ARBA" id="ARBA00022538"/>
    </source>
</evidence>
<protein>
    <recommendedName>
        <fullName evidence="1">Trk system potassium uptake protein TrkA</fullName>
    </recommendedName>
</protein>
<dbReference type="SUPFAM" id="SSF116726">
    <property type="entry name" value="TrkA C-terminal domain-like"/>
    <property type="match status" value="1"/>
</dbReference>
<dbReference type="InterPro" id="IPR006036">
    <property type="entry name" value="K_uptake_TrkA"/>
</dbReference>
<comment type="caution">
    <text evidence="9">The sequence shown here is derived from an EMBL/GenBank/DDBJ whole genome shotgun (WGS) entry which is preliminary data.</text>
</comment>
<dbReference type="PROSITE" id="PS51201">
    <property type="entry name" value="RCK_N"/>
    <property type="match status" value="1"/>
</dbReference>
<dbReference type="Gene3D" id="3.30.70.1450">
    <property type="entry name" value="Regulator of K+ conductance, C-terminal domain"/>
    <property type="match status" value="1"/>
</dbReference>
<dbReference type="InterPro" id="IPR003148">
    <property type="entry name" value="RCK_N"/>
</dbReference>
<dbReference type="InterPro" id="IPR036291">
    <property type="entry name" value="NAD(P)-bd_dom_sf"/>
</dbReference>
<dbReference type="PANTHER" id="PTHR43833">
    <property type="entry name" value="POTASSIUM CHANNEL PROTEIN 2-RELATED-RELATED"/>
    <property type="match status" value="1"/>
</dbReference>
<dbReference type="InterPro" id="IPR050721">
    <property type="entry name" value="Trk_Ktr_HKT_K-transport"/>
</dbReference>
<evidence type="ECO:0000256" key="4">
    <source>
        <dbReference type="ARBA" id="ARBA00022958"/>
    </source>
</evidence>
<dbReference type="EMBL" id="BJXL01000002">
    <property type="protein sequence ID" value="GEM82028.1"/>
    <property type="molecule type" value="Genomic_DNA"/>
</dbReference>
<keyword evidence="5" id="KW-0520">NAD</keyword>
<evidence type="ECO:0000313" key="10">
    <source>
        <dbReference type="Proteomes" id="UP000321197"/>
    </source>
</evidence>
<dbReference type="OrthoDB" id="9775180at2"/>
<evidence type="ECO:0000256" key="1">
    <source>
        <dbReference type="ARBA" id="ARBA00017378"/>
    </source>
</evidence>
<dbReference type="PANTHER" id="PTHR43833:SF5">
    <property type="entry name" value="TRK SYSTEM POTASSIUM UPTAKE PROTEIN TRKA"/>
    <property type="match status" value="1"/>
</dbReference>
<dbReference type="GO" id="GO:0015079">
    <property type="term" value="F:potassium ion transmembrane transporter activity"/>
    <property type="evidence" value="ECO:0007669"/>
    <property type="project" value="InterPro"/>
</dbReference>
<dbReference type="InterPro" id="IPR036721">
    <property type="entry name" value="RCK_C_sf"/>
</dbReference>
<feature type="domain" description="RCK N-terminal" evidence="7">
    <location>
        <begin position="1"/>
        <end position="119"/>
    </location>
</feature>
<reference evidence="9 10" key="1">
    <citation type="submission" date="2019-07" db="EMBL/GenBank/DDBJ databases">
        <title>Whole genome shotgun sequence of Meiothermus hypogaeus NBRC 106114.</title>
        <authorList>
            <person name="Hosoyama A."/>
            <person name="Uohara A."/>
            <person name="Ohji S."/>
            <person name="Ichikawa N."/>
        </authorList>
    </citation>
    <scope>NUCLEOTIDE SEQUENCE [LARGE SCALE GENOMIC DNA]</scope>
    <source>
        <strain evidence="9 10">NBRC 106114</strain>
    </source>
</reference>
<evidence type="ECO:0000313" key="9">
    <source>
        <dbReference type="EMBL" id="GEM82028.1"/>
    </source>
</evidence>
<sequence length="221" mass="23501">MNVIIVGGGKVGADLAGLLCAGGHRVRVIELRPERIPLLQSELPPEVVVQGSGTDPALLQSVDIRQAQVVAAVTGSDETNLVVTNLARLEFAVPRTIARINNPKNAWMFTPEMGVDVALNQSDLMAHLIAEEMSLGDMMTLLKLRRGQFSLVEEKIDPKAPAAGKALRDLTLPTECNLVAVLRRGELLLPKPELVLRPGDEVLAVVHSDHAAALAALLGAG</sequence>
<evidence type="ECO:0000259" key="7">
    <source>
        <dbReference type="PROSITE" id="PS51201"/>
    </source>
</evidence>
<keyword evidence="2" id="KW-0813">Transport</keyword>
<accession>A0A511QXB7</accession>
<dbReference type="Proteomes" id="UP000321197">
    <property type="component" value="Unassembled WGS sequence"/>
</dbReference>
<evidence type="ECO:0000256" key="2">
    <source>
        <dbReference type="ARBA" id="ARBA00022448"/>
    </source>
</evidence>
<dbReference type="AlphaFoldDB" id="A0A511QXB7"/>
<evidence type="ECO:0000256" key="5">
    <source>
        <dbReference type="ARBA" id="ARBA00023027"/>
    </source>
</evidence>
<dbReference type="Gene3D" id="3.40.50.720">
    <property type="entry name" value="NAD(P)-binding Rossmann-like Domain"/>
    <property type="match status" value="1"/>
</dbReference>
<dbReference type="PRINTS" id="PR00335">
    <property type="entry name" value="KUPTAKETRKA"/>
</dbReference>
<dbReference type="SUPFAM" id="SSF51735">
    <property type="entry name" value="NAD(P)-binding Rossmann-fold domains"/>
    <property type="match status" value="1"/>
</dbReference>
<keyword evidence="6" id="KW-0406">Ion transport</keyword>
<organism evidence="9 10">
    <name type="scientific">Meiothermus hypogaeus NBRC 106114</name>
    <dbReference type="NCBI Taxonomy" id="1227553"/>
    <lineage>
        <taxon>Bacteria</taxon>
        <taxon>Thermotogati</taxon>
        <taxon>Deinococcota</taxon>
        <taxon>Deinococci</taxon>
        <taxon>Thermales</taxon>
        <taxon>Thermaceae</taxon>
        <taxon>Meiothermus</taxon>
    </lineage>
</organism>
<evidence type="ECO:0000256" key="6">
    <source>
        <dbReference type="ARBA" id="ARBA00023065"/>
    </source>
</evidence>
<dbReference type="Pfam" id="PF02080">
    <property type="entry name" value="TrkA_C"/>
    <property type="match status" value="1"/>
</dbReference>
<dbReference type="RefSeq" id="WP_119341162.1">
    <property type="nucleotide sequence ID" value="NZ_BJXL01000002.1"/>
</dbReference>